<dbReference type="eggNOG" id="COG1819">
    <property type="taxonomic scope" value="Bacteria"/>
</dbReference>
<dbReference type="EMBL" id="CM001487">
    <property type="protein sequence ID" value="EIM58318.1"/>
    <property type="molecule type" value="Genomic_DNA"/>
</dbReference>
<dbReference type="InterPro" id="IPR004276">
    <property type="entry name" value="GlycoTrans_28_N"/>
</dbReference>
<dbReference type="OrthoDB" id="9805366at2"/>
<dbReference type="GO" id="GO:0008194">
    <property type="term" value="F:UDP-glycosyltransferase activity"/>
    <property type="evidence" value="ECO:0007669"/>
    <property type="project" value="InterPro"/>
</dbReference>
<evidence type="ECO:0000259" key="1">
    <source>
        <dbReference type="Pfam" id="PF03033"/>
    </source>
</evidence>
<accession>I5AWZ5</accession>
<dbReference type="FunFam" id="3.40.50.2000:FF:000009">
    <property type="entry name" value="Sterol 3-beta-glucosyltransferase UGT80A2"/>
    <property type="match status" value="1"/>
</dbReference>
<dbReference type="Pfam" id="PF03033">
    <property type="entry name" value="Glyco_transf_28"/>
    <property type="match status" value="1"/>
</dbReference>
<evidence type="ECO:0000259" key="2">
    <source>
        <dbReference type="Pfam" id="PF06722"/>
    </source>
</evidence>
<dbReference type="InterPro" id="IPR050426">
    <property type="entry name" value="Glycosyltransferase_28"/>
</dbReference>
<evidence type="ECO:0000313" key="3">
    <source>
        <dbReference type="EMBL" id="EIM58318.1"/>
    </source>
</evidence>
<organism evidence="3 4">
    <name type="scientific">Eubacterium cellulosolvens (strain ATCC 43171 / JCM 9499 / 6)</name>
    <name type="common">Cillobacterium cellulosolvens</name>
    <dbReference type="NCBI Taxonomy" id="633697"/>
    <lineage>
        <taxon>Bacteria</taxon>
        <taxon>Bacillati</taxon>
        <taxon>Bacillota</taxon>
        <taxon>Clostridia</taxon>
        <taxon>Eubacteriales</taxon>
        <taxon>Eubacteriaceae</taxon>
        <taxon>Eubacterium</taxon>
    </lineage>
</organism>
<keyword evidence="4" id="KW-1185">Reference proteome</keyword>
<feature type="domain" description="Erythromycin biosynthesis protein CIII-like C-terminal" evidence="2">
    <location>
        <begin position="293"/>
        <end position="392"/>
    </location>
</feature>
<protein>
    <submittedName>
        <fullName evidence="3">Glycosyl transferase, UDP-glucuronosyltransferase</fullName>
    </submittedName>
</protein>
<dbReference type="AlphaFoldDB" id="I5AWZ5"/>
<proteinExistence type="predicted"/>
<dbReference type="CDD" id="cd03784">
    <property type="entry name" value="GT1_Gtf-like"/>
    <property type="match status" value="1"/>
</dbReference>
<dbReference type="SUPFAM" id="SSF53756">
    <property type="entry name" value="UDP-Glycosyltransferase/glycogen phosphorylase"/>
    <property type="match status" value="1"/>
</dbReference>
<feature type="domain" description="Glycosyltransferase family 28 N-terminal" evidence="1">
    <location>
        <begin position="6"/>
        <end position="136"/>
    </location>
</feature>
<gene>
    <name evidence="3" type="ORF">EubceDRAFT1_2605</name>
</gene>
<reference evidence="3 4" key="1">
    <citation type="submission" date="2010-08" db="EMBL/GenBank/DDBJ databases">
        <authorList>
            <consortium name="US DOE Joint Genome Institute (JGI-PGF)"/>
            <person name="Lucas S."/>
            <person name="Copeland A."/>
            <person name="Lapidus A."/>
            <person name="Cheng J.-F."/>
            <person name="Bruce D."/>
            <person name="Goodwin L."/>
            <person name="Pitluck S."/>
            <person name="Land M.L."/>
            <person name="Hauser L."/>
            <person name="Chang Y.-J."/>
            <person name="Anderson I.J."/>
            <person name="Johnson E."/>
            <person name="Mulhopadhyay B."/>
            <person name="Kyrpides N."/>
            <person name="Woyke T.J."/>
        </authorList>
    </citation>
    <scope>NUCLEOTIDE SEQUENCE [LARGE SCALE GENOMIC DNA]</scope>
    <source>
        <strain evidence="3 4">6</strain>
    </source>
</reference>
<dbReference type="Gene3D" id="3.40.50.2000">
    <property type="entry name" value="Glycogen Phosphorylase B"/>
    <property type="match status" value="2"/>
</dbReference>
<sequence>MNITSVVVGSTGDVEPFIVLGKELQRRGHRYSVATFPQYRKTVEQAGLTYKLIEGEIGTMMRILLMKREGDSKKSGGNGLTRVLKAHPNLYKNMKAAMEGTDLVIYMQFGALAYHFAEKMNIPAVRTFVFPSDPTKQYSVLGIPRPRNSIGSWMNYVIGSYVMNTSTMDVARQWRKELGLSGWGRFSSYKKMRGRRLTTLYQYSDVLAPRDPKWKRHIHLTGPWMEEEEPYAPSEELQRFLEDGEAPLYIGFGSMMYDKMDELQKSIMDALEKTGQRAILNSSWAKFRRTDDPNIFYSDYIPFGWLFPRVKAVVHHGGCGTTHLGIKAGKPTLVMSFGADQNFWGSQIHYLGFGPEHINVFAGEATTDRLVERFRELEDPKYRRNAEAASARLKRDGGVQEAADIIERL</sequence>
<dbReference type="PANTHER" id="PTHR48050">
    <property type="entry name" value="STEROL 3-BETA-GLUCOSYLTRANSFERASE"/>
    <property type="match status" value="1"/>
</dbReference>
<dbReference type="InterPro" id="IPR010610">
    <property type="entry name" value="EryCIII-like_C"/>
</dbReference>
<dbReference type="InterPro" id="IPR002213">
    <property type="entry name" value="UDP_glucos_trans"/>
</dbReference>
<keyword evidence="3" id="KW-0808">Transferase</keyword>
<dbReference type="Pfam" id="PF06722">
    <property type="entry name" value="EryCIII-like_C"/>
    <property type="match status" value="1"/>
</dbReference>
<dbReference type="GO" id="GO:0016758">
    <property type="term" value="F:hexosyltransferase activity"/>
    <property type="evidence" value="ECO:0007669"/>
    <property type="project" value="InterPro"/>
</dbReference>
<dbReference type="STRING" id="633697.EubceDRAFT1_2605"/>
<dbReference type="Proteomes" id="UP000005753">
    <property type="component" value="Chromosome"/>
</dbReference>
<dbReference type="HOGENOM" id="CLU_000537_8_0_9"/>
<reference evidence="3 4" key="2">
    <citation type="submission" date="2012-02" db="EMBL/GenBank/DDBJ databases">
        <title>Improved High-Quality Draft sequence of Eubacterium cellulosolvens 6.</title>
        <authorList>
            <consortium name="US DOE Joint Genome Institute"/>
            <person name="Lucas S."/>
            <person name="Han J."/>
            <person name="Lapidus A."/>
            <person name="Cheng J.-F."/>
            <person name="Goodwin L."/>
            <person name="Pitluck S."/>
            <person name="Peters L."/>
            <person name="Mikhailova N."/>
            <person name="Gu W."/>
            <person name="Detter J.C."/>
            <person name="Han C."/>
            <person name="Tapia R."/>
            <person name="Land M."/>
            <person name="Hauser L."/>
            <person name="Kyrpides N."/>
            <person name="Ivanova N."/>
            <person name="Pagani I."/>
            <person name="Johnson E."/>
            <person name="Mukhopadhyay B."/>
            <person name="Anderson I."/>
            <person name="Woyke T."/>
        </authorList>
    </citation>
    <scope>NUCLEOTIDE SEQUENCE [LARGE SCALE GENOMIC DNA]</scope>
    <source>
        <strain evidence="3 4">6</strain>
    </source>
</reference>
<dbReference type="GO" id="GO:0005975">
    <property type="term" value="P:carbohydrate metabolic process"/>
    <property type="evidence" value="ECO:0007669"/>
    <property type="project" value="InterPro"/>
</dbReference>
<dbReference type="PANTHER" id="PTHR48050:SF13">
    <property type="entry name" value="STEROL 3-BETA-GLUCOSYLTRANSFERASE UGT80A2"/>
    <property type="match status" value="1"/>
</dbReference>
<name>I5AWZ5_EUBC6</name>
<evidence type="ECO:0000313" key="4">
    <source>
        <dbReference type="Proteomes" id="UP000005753"/>
    </source>
</evidence>
<dbReference type="GO" id="GO:0033072">
    <property type="term" value="P:vancomycin biosynthetic process"/>
    <property type="evidence" value="ECO:0007669"/>
    <property type="project" value="UniProtKB-ARBA"/>
</dbReference>